<dbReference type="EMBL" id="JBHMEI010000017">
    <property type="protein sequence ID" value="MFB9204479.1"/>
    <property type="molecule type" value="Genomic_DNA"/>
</dbReference>
<dbReference type="PANTHER" id="PTHR31126">
    <property type="entry name" value="TYROSINE-PROTEIN PHOSPHATASE"/>
    <property type="match status" value="1"/>
</dbReference>
<comment type="similarity">
    <text evidence="1">Belongs to the protein-tyrosine phosphatase family.</text>
</comment>
<dbReference type="RefSeq" id="WP_189650873.1">
    <property type="nucleotide sequence ID" value="NZ_BMRC01000016.1"/>
</dbReference>
<dbReference type="EC" id="3.1.3.48" evidence="3"/>
<gene>
    <name evidence="3" type="ORF">ACFFV7_25010</name>
</gene>
<sequence>MPLLNLRDVAAATSLRPGVLYRSAQPHTLTPEDTRHATLGAGNTSSPAQLAALPADLDLGDLYAGLLRHRASWFAGVIAEIADGLPALVHCAAGKDRTGMVVALILDLLDVDHEAIVRDYALTAPALPDILLMLGLSGPDGPAAVPGALLDAPESAMRTFLATLDELGGAETFLLANGLTADRIERLRAALLP</sequence>
<feature type="domain" description="Tyrosine specific protein phosphatases" evidence="2">
    <location>
        <begin position="72"/>
        <end position="106"/>
    </location>
</feature>
<dbReference type="InterPro" id="IPR000387">
    <property type="entry name" value="Tyr_Pase_dom"/>
</dbReference>
<evidence type="ECO:0000256" key="1">
    <source>
        <dbReference type="ARBA" id="ARBA00009580"/>
    </source>
</evidence>
<comment type="caution">
    <text evidence="3">The sequence shown here is derived from an EMBL/GenBank/DDBJ whole genome shotgun (WGS) entry which is preliminary data.</text>
</comment>
<name>A0ABV5IL48_9ACTN</name>
<dbReference type="InterPro" id="IPR016130">
    <property type="entry name" value="Tyr_Pase_AS"/>
</dbReference>
<evidence type="ECO:0000313" key="3">
    <source>
        <dbReference type="EMBL" id="MFB9204479.1"/>
    </source>
</evidence>
<keyword evidence="4" id="KW-1185">Reference proteome</keyword>
<dbReference type="PROSITE" id="PS00383">
    <property type="entry name" value="TYR_PHOSPHATASE_1"/>
    <property type="match status" value="1"/>
</dbReference>
<dbReference type="Gene3D" id="3.90.190.10">
    <property type="entry name" value="Protein tyrosine phosphatase superfamily"/>
    <property type="match status" value="1"/>
</dbReference>
<dbReference type="Proteomes" id="UP001589647">
    <property type="component" value="Unassembled WGS sequence"/>
</dbReference>
<organism evidence="3 4">
    <name type="scientific">Nonomuraea spiralis</name>
    <dbReference type="NCBI Taxonomy" id="46182"/>
    <lineage>
        <taxon>Bacteria</taxon>
        <taxon>Bacillati</taxon>
        <taxon>Actinomycetota</taxon>
        <taxon>Actinomycetes</taxon>
        <taxon>Streptosporangiales</taxon>
        <taxon>Streptosporangiaceae</taxon>
        <taxon>Nonomuraea</taxon>
    </lineage>
</organism>
<keyword evidence="3" id="KW-0378">Hydrolase</keyword>
<evidence type="ECO:0000259" key="2">
    <source>
        <dbReference type="PROSITE" id="PS50056"/>
    </source>
</evidence>
<dbReference type="GO" id="GO:0004725">
    <property type="term" value="F:protein tyrosine phosphatase activity"/>
    <property type="evidence" value="ECO:0007669"/>
    <property type="project" value="UniProtKB-EC"/>
</dbReference>
<dbReference type="SUPFAM" id="SSF52799">
    <property type="entry name" value="(Phosphotyrosine protein) phosphatases II"/>
    <property type="match status" value="1"/>
</dbReference>
<accession>A0ABV5IL48</accession>
<reference evidence="3 4" key="1">
    <citation type="submission" date="2024-09" db="EMBL/GenBank/DDBJ databases">
        <authorList>
            <person name="Sun Q."/>
            <person name="Mori K."/>
        </authorList>
    </citation>
    <scope>NUCLEOTIDE SEQUENCE [LARGE SCALE GENOMIC DNA]</scope>
    <source>
        <strain evidence="3 4">CCM 3426</strain>
    </source>
</reference>
<dbReference type="Pfam" id="PF13350">
    <property type="entry name" value="Y_phosphatase3"/>
    <property type="match status" value="1"/>
</dbReference>
<protein>
    <submittedName>
        <fullName evidence="3">Tyrosine-protein phosphatase</fullName>
        <ecNumber evidence="3">3.1.3.48</ecNumber>
    </submittedName>
</protein>
<dbReference type="PROSITE" id="PS50056">
    <property type="entry name" value="TYR_PHOSPHATASE_2"/>
    <property type="match status" value="1"/>
</dbReference>
<dbReference type="InterPro" id="IPR029021">
    <property type="entry name" value="Prot-tyrosine_phosphatase-like"/>
</dbReference>
<dbReference type="InterPro" id="IPR026893">
    <property type="entry name" value="Tyr/Ser_Pase_IphP-type"/>
</dbReference>
<evidence type="ECO:0000313" key="4">
    <source>
        <dbReference type="Proteomes" id="UP001589647"/>
    </source>
</evidence>
<proteinExistence type="inferred from homology"/>
<dbReference type="PANTHER" id="PTHR31126:SF1">
    <property type="entry name" value="TYROSINE SPECIFIC PROTEIN PHOSPHATASES DOMAIN-CONTAINING PROTEIN"/>
    <property type="match status" value="1"/>
</dbReference>